<organism evidence="2 3">
    <name type="scientific">Lentinula aciculospora</name>
    <dbReference type="NCBI Taxonomy" id="153920"/>
    <lineage>
        <taxon>Eukaryota</taxon>
        <taxon>Fungi</taxon>
        <taxon>Dikarya</taxon>
        <taxon>Basidiomycota</taxon>
        <taxon>Agaricomycotina</taxon>
        <taxon>Agaricomycetes</taxon>
        <taxon>Agaricomycetidae</taxon>
        <taxon>Agaricales</taxon>
        <taxon>Marasmiineae</taxon>
        <taxon>Omphalotaceae</taxon>
        <taxon>Lentinula</taxon>
    </lineage>
</organism>
<name>A0A9W9A629_9AGAR</name>
<proteinExistence type="predicted"/>
<evidence type="ECO:0000313" key="3">
    <source>
        <dbReference type="Proteomes" id="UP001150266"/>
    </source>
</evidence>
<dbReference type="OrthoDB" id="3250036at2759"/>
<feature type="region of interest" description="Disordered" evidence="1">
    <location>
        <begin position="1"/>
        <end position="93"/>
    </location>
</feature>
<dbReference type="EMBL" id="JAOTPV010000016">
    <property type="protein sequence ID" value="KAJ4474399.1"/>
    <property type="molecule type" value="Genomic_DNA"/>
</dbReference>
<dbReference type="AlphaFoldDB" id="A0A9W9A629"/>
<accession>A0A9W9A629</accession>
<sequence>MSDEYGRNGFKNSLVDESINPEGTTIDERLKNYPPENDSGFSTTQEIGSDKAQRGNIFEVKRDDTPANGLIDQSPNGSNLKNEIQDAKQGKYQ</sequence>
<protein>
    <submittedName>
        <fullName evidence="2">Uncharacterized protein</fullName>
    </submittedName>
</protein>
<evidence type="ECO:0000256" key="1">
    <source>
        <dbReference type="SAM" id="MobiDB-lite"/>
    </source>
</evidence>
<feature type="compositionally biased region" description="Polar residues" evidence="1">
    <location>
        <begin position="71"/>
        <end position="82"/>
    </location>
</feature>
<keyword evidence="3" id="KW-1185">Reference proteome</keyword>
<gene>
    <name evidence="2" type="ORF">J3R30DRAFT_674602</name>
</gene>
<evidence type="ECO:0000313" key="2">
    <source>
        <dbReference type="EMBL" id="KAJ4474399.1"/>
    </source>
</evidence>
<feature type="compositionally biased region" description="Basic and acidic residues" evidence="1">
    <location>
        <begin position="48"/>
        <end position="65"/>
    </location>
</feature>
<reference evidence="2" key="1">
    <citation type="submission" date="2022-08" db="EMBL/GenBank/DDBJ databases">
        <title>A Global Phylogenomic Analysis of the Shiitake Genus Lentinula.</title>
        <authorList>
            <consortium name="DOE Joint Genome Institute"/>
            <person name="Sierra-Patev S."/>
            <person name="Min B."/>
            <person name="Naranjo-Ortiz M."/>
            <person name="Looney B."/>
            <person name="Konkel Z."/>
            <person name="Slot J.C."/>
            <person name="Sakamoto Y."/>
            <person name="Steenwyk J.L."/>
            <person name="Rokas A."/>
            <person name="Carro J."/>
            <person name="Camarero S."/>
            <person name="Ferreira P."/>
            <person name="Molpeceres G."/>
            <person name="Ruiz-Duenas F.J."/>
            <person name="Serrano A."/>
            <person name="Henrissat B."/>
            <person name="Drula E."/>
            <person name="Hughes K.W."/>
            <person name="Mata J.L."/>
            <person name="Ishikawa N.K."/>
            <person name="Vargas-Isla R."/>
            <person name="Ushijima S."/>
            <person name="Smith C.A."/>
            <person name="Ahrendt S."/>
            <person name="Andreopoulos W."/>
            <person name="He G."/>
            <person name="Labutti K."/>
            <person name="Lipzen A."/>
            <person name="Ng V."/>
            <person name="Riley R."/>
            <person name="Sandor L."/>
            <person name="Barry K."/>
            <person name="Martinez A.T."/>
            <person name="Xiao Y."/>
            <person name="Gibbons J.G."/>
            <person name="Terashima K."/>
            <person name="Grigoriev I.V."/>
            <person name="Hibbett D.S."/>
        </authorList>
    </citation>
    <scope>NUCLEOTIDE SEQUENCE</scope>
    <source>
        <strain evidence="2">JLM2183</strain>
    </source>
</reference>
<feature type="compositionally biased region" description="Basic and acidic residues" evidence="1">
    <location>
        <begin position="83"/>
        <end position="93"/>
    </location>
</feature>
<comment type="caution">
    <text evidence="2">The sequence shown here is derived from an EMBL/GenBank/DDBJ whole genome shotgun (WGS) entry which is preliminary data.</text>
</comment>
<dbReference type="Proteomes" id="UP001150266">
    <property type="component" value="Unassembled WGS sequence"/>
</dbReference>